<dbReference type="Proteomes" id="UP000485367">
    <property type="component" value="Unassembled WGS sequence"/>
</dbReference>
<proteinExistence type="predicted"/>
<dbReference type="AlphaFoldDB" id="A0A1V5SDX8"/>
<comment type="caution">
    <text evidence="1">The sequence shown here is derived from an EMBL/GenBank/DDBJ whole genome shotgun (WGS) entry which is preliminary data.</text>
</comment>
<name>A0A1V5SDX8_9BACT</name>
<organism evidence="1">
    <name type="scientific">candidate division WS2 bacterium ADurb.Bin280</name>
    <dbReference type="NCBI Taxonomy" id="1852829"/>
    <lineage>
        <taxon>Bacteria</taxon>
        <taxon>candidate division WS2</taxon>
    </lineage>
</organism>
<sequence length="115" mass="12469">MSRAMEIAEAGGGKLVRILMACTALSEEGAGLVVSWIEQAMSRSRFNQFTDFDKVLRHITLAISVGIGELEFSLEAHGFPSLPASPGKEQTVCAIKMALSRPDALREHIESLPEL</sequence>
<gene>
    <name evidence="1" type="ORF">BWY43_00360</name>
</gene>
<reference evidence="1" key="1">
    <citation type="submission" date="2017-02" db="EMBL/GenBank/DDBJ databases">
        <title>Delving into the versatile metabolic prowess of the omnipresent phylum Bacteroidetes.</title>
        <authorList>
            <person name="Nobu M.K."/>
            <person name="Mei R."/>
            <person name="Narihiro T."/>
            <person name="Kuroda K."/>
            <person name="Liu W.-T."/>
        </authorList>
    </citation>
    <scope>NUCLEOTIDE SEQUENCE</scope>
    <source>
        <strain evidence="1">ADurb.Bin280</strain>
    </source>
</reference>
<dbReference type="EMBL" id="MWBO01000022">
    <property type="protein sequence ID" value="OQA52749.1"/>
    <property type="molecule type" value="Genomic_DNA"/>
</dbReference>
<protein>
    <submittedName>
        <fullName evidence="1">Uncharacterized protein</fullName>
    </submittedName>
</protein>
<accession>A0A1V5SDX8</accession>
<evidence type="ECO:0000313" key="1">
    <source>
        <dbReference type="EMBL" id="OQA52749.1"/>
    </source>
</evidence>